<comment type="caution">
    <text evidence="2">The sequence shown here is derived from an EMBL/GenBank/DDBJ whole genome shotgun (WGS) entry which is preliminary data.</text>
</comment>
<gene>
    <name evidence="2" type="ORF">P5673_020643</name>
</gene>
<dbReference type="EMBL" id="JARQWQ010000051">
    <property type="protein sequence ID" value="KAK2557162.1"/>
    <property type="molecule type" value="Genomic_DNA"/>
</dbReference>
<name>A0AAD9V114_ACRCE</name>
<reference evidence="2" key="1">
    <citation type="journal article" date="2023" name="G3 (Bethesda)">
        <title>Whole genome assembly and annotation of the endangered Caribbean coral Acropora cervicornis.</title>
        <authorList>
            <person name="Selwyn J.D."/>
            <person name="Vollmer S.V."/>
        </authorList>
    </citation>
    <scope>NUCLEOTIDE SEQUENCE</scope>
    <source>
        <strain evidence="2">K2</strain>
    </source>
</reference>
<proteinExistence type="predicted"/>
<feature type="compositionally biased region" description="Polar residues" evidence="1">
    <location>
        <begin position="138"/>
        <end position="148"/>
    </location>
</feature>
<reference evidence="2" key="2">
    <citation type="journal article" date="2023" name="Science">
        <title>Genomic signatures of disease resistance in endangered staghorn corals.</title>
        <authorList>
            <person name="Vollmer S.V."/>
            <person name="Selwyn J.D."/>
            <person name="Despard B.A."/>
            <person name="Roesel C.L."/>
        </authorList>
    </citation>
    <scope>NUCLEOTIDE SEQUENCE</scope>
    <source>
        <strain evidence="2">K2</strain>
    </source>
</reference>
<dbReference type="AlphaFoldDB" id="A0AAD9V114"/>
<protein>
    <submittedName>
        <fullName evidence="2">Uncharacterized protein</fullName>
    </submittedName>
</protein>
<keyword evidence="3" id="KW-1185">Reference proteome</keyword>
<evidence type="ECO:0000256" key="1">
    <source>
        <dbReference type="SAM" id="MobiDB-lite"/>
    </source>
</evidence>
<dbReference type="Proteomes" id="UP001249851">
    <property type="component" value="Unassembled WGS sequence"/>
</dbReference>
<feature type="region of interest" description="Disordered" evidence="1">
    <location>
        <begin position="166"/>
        <end position="185"/>
    </location>
</feature>
<accession>A0AAD9V114</accession>
<sequence>MERKNSSARIFYTPTSAARVANVRNKRETILLAKASKGLSCASDGTLRSFYREKAKANIFLQRVHSRSGELKANLKANEQVTNDGSGLEKRVIVSRTELRDRVNVQRTRRVSLDVNRTEETQRRVQEFLSKDIPGDQPSKNKQLGQLSGWSKSLKNVSRDSQDLGLIEKSSTSEEIDTQPPPQKPFRVRARASGISFARSHGHFHRLSCASAQYVAMNCSEEYPMKSSQVPPLRKISIPAKFNQMQLDINNCFDVSTPCLPSPGRKIGARKDFCRTNMNSASIKKHHSF</sequence>
<organism evidence="2 3">
    <name type="scientific">Acropora cervicornis</name>
    <name type="common">Staghorn coral</name>
    <dbReference type="NCBI Taxonomy" id="6130"/>
    <lineage>
        <taxon>Eukaryota</taxon>
        <taxon>Metazoa</taxon>
        <taxon>Cnidaria</taxon>
        <taxon>Anthozoa</taxon>
        <taxon>Hexacorallia</taxon>
        <taxon>Scleractinia</taxon>
        <taxon>Astrocoeniina</taxon>
        <taxon>Acroporidae</taxon>
        <taxon>Acropora</taxon>
    </lineage>
</organism>
<evidence type="ECO:0000313" key="2">
    <source>
        <dbReference type="EMBL" id="KAK2557162.1"/>
    </source>
</evidence>
<evidence type="ECO:0000313" key="3">
    <source>
        <dbReference type="Proteomes" id="UP001249851"/>
    </source>
</evidence>
<feature type="region of interest" description="Disordered" evidence="1">
    <location>
        <begin position="128"/>
        <end position="148"/>
    </location>
</feature>